<keyword evidence="6" id="KW-0456">Lyase</keyword>
<evidence type="ECO:0000256" key="5">
    <source>
        <dbReference type="ARBA" id="ARBA00022723"/>
    </source>
</evidence>
<evidence type="ECO:0000256" key="12">
    <source>
        <dbReference type="ARBA" id="ARBA00048273"/>
    </source>
</evidence>
<keyword evidence="5 14" id="KW-0479">Metal-binding</keyword>
<evidence type="ECO:0000256" key="4">
    <source>
        <dbReference type="ARBA" id="ARBA00012081"/>
    </source>
</evidence>
<dbReference type="InterPro" id="IPR004360">
    <property type="entry name" value="Glyas_Fos-R_dOase_dom"/>
</dbReference>
<protein>
    <recommendedName>
        <fullName evidence="4">lactoylglutathione lyase</fullName>
        <ecNumber evidence="4">4.4.1.5</ecNumber>
    </recommendedName>
    <alternativeName>
        <fullName evidence="9">Aldoketomutase</fullName>
    </alternativeName>
    <alternativeName>
        <fullName evidence="8">Glyoxalase I</fullName>
    </alternativeName>
    <alternativeName>
        <fullName evidence="7">Ketone-aldehyde mutase</fullName>
    </alternativeName>
    <alternativeName>
        <fullName evidence="10">Methylglyoxalase</fullName>
    </alternativeName>
    <alternativeName>
        <fullName evidence="11">S-D-lactoylglutathione methylglyoxal lyase</fullName>
    </alternativeName>
</protein>
<keyword evidence="14" id="KW-0862">Zinc</keyword>
<evidence type="ECO:0000256" key="6">
    <source>
        <dbReference type="ARBA" id="ARBA00023239"/>
    </source>
</evidence>
<dbReference type="Proteomes" id="UP000034491">
    <property type="component" value="Unassembled WGS sequence"/>
</dbReference>
<dbReference type="PANTHER" id="PTHR46036">
    <property type="entry name" value="LACTOYLGLUTATHIONE LYASE"/>
    <property type="match status" value="1"/>
</dbReference>
<feature type="active site" description="Proton donor/acceptor" evidence="13">
    <location>
        <position position="139"/>
    </location>
</feature>
<dbReference type="GO" id="GO:0046872">
    <property type="term" value="F:metal ion binding"/>
    <property type="evidence" value="ECO:0007669"/>
    <property type="project" value="UniProtKB-KW"/>
</dbReference>
<comment type="cofactor">
    <cofactor evidence="14">
        <name>Zn(2+)</name>
        <dbReference type="ChEBI" id="CHEBI:29105"/>
    </cofactor>
    <text evidence="14">Binds 1 zinc ion per subunit. In the homodimer, two zinc ions are bound between subunits.</text>
</comment>
<feature type="binding site" evidence="14">
    <location>
        <position position="86"/>
    </location>
    <ligand>
        <name>Zn(2+)</name>
        <dbReference type="ChEBI" id="CHEBI:29105"/>
        <note>ligand shared between dimeric partners</note>
    </ligand>
</feature>
<feature type="domain" description="VOC" evidence="15">
    <location>
        <begin position="17"/>
        <end position="143"/>
    </location>
</feature>
<dbReference type="GO" id="GO:0005737">
    <property type="term" value="C:cytoplasm"/>
    <property type="evidence" value="ECO:0007669"/>
    <property type="project" value="TreeGrafter"/>
</dbReference>
<evidence type="ECO:0000256" key="2">
    <source>
        <dbReference type="ARBA" id="ARBA00005008"/>
    </source>
</evidence>
<evidence type="ECO:0000256" key="7">
    <source>
        <dbReference type="ARBA" id="ARBA00030291"/>
    </source>
</evidence>
<evidence type="ECO:0000256" key="10">
    <source>
        <dbReference type="ARBA" id="ARBA00032460"/>
    </source>
</evidence>
<evidence type="ECO:0000259" key="15">
    <source>
        <dbReference type="PROSITE" id="PS51819"/>
    </source>
</evidence>
<reference evidence="16 17" key="1">
    <citation type="submission" date="2015-03" db="EMBL/GenBank/DDBJ databases">
        <title>Genome sequence of Kiloniella sp. P1-1, isolated from the gut microflora of Pacific white shrimp, Penaeus vannamei.</title>
        <authorList>
            <person name="Shao Z."/>
            <person name="Wang L."/>
            <person name="Li X."/>
        </authorList>
    </citation>
    <scope>NUCLEOTIDE SEQUENCE [LARGE SCALE GENOMIC DNA]</scope>
    <source>
        <strain evidence="16 17">P1-1</strain>
    </source>
</reference>
<sequence length="146" mass="16272">MQTYSASPPKTGLLPTTILHTMIRVRDLDRSVAFYRDALGMTEFRREDYPEGQFTLSFMGYSKATTIELTYNYAPVEYTHGSGFGHIALAVSNINAACERLTSMGVEISRQPGPMTYRASNGNRDVIAFISDPDGYQIELIEDSRG</sequence>
<evidence type="ECO:0000313" key="17">
    <source>
        <dbReference type="Proteomes" id="UP000034491"/>
    </source>
</evidence>
<accession>A0A0M2RCP8</accession>
<dbReference type="GO" id="GO:0019243">
    <property type="term" value="P:methylglyoxal catabolic process to D-lactate via S-lactoyl-glutathione"/>
    <property type="evidence" value="ECO:0007669"/>
    <property type="project" value="TreeGrafter"/>
</dbReference>
<comment type="pathway">
    <text evidence="2">Secondary metabolite metabolism; methylglyoxal degradation; (R)-lactate from methylglyoxal: step 1/2.</text>
</comment>
<evidence type="ECO:0000256" key="13">
    <source>
        <dbReference type="PIRSR" id="PIRSR604361-1"/>
    </source>
</evidence>
<dbReference type="SUPFAM" id="SSF54593">
    <property type="entry name" value="Glyoxalase/Bleomycin resistance protein/Dihydroxybiphenyl dioxygenase"/>
    <property type="match status" value="1"/>
</dbReference>
<gene>
    <name evidence="16" type="ORF">WH95_02350</name>
</gene>
<dbReference type="AlphaFoldDB" id="A0A0M2RCP8"/>
<feature type="binding site" evidence="14">
    <location>
        <position position="68"/>
    </location>
    <ligand>
        <name>Zn(2+)</name>
        <dbReference type="ChEBI" id="CHEBI:29105"/>
        <note>ligand shared between dimeric partners</note>
    </ligand>
</feature>
<dbReference type="InterPro" id="IPR018146">
    <property type="entry name" value="Glyoxalase_1_CS"/>
</dbReference>
<dbReference type="OrthoDB" id="4725692at2"/>
<dbReference type="GO" id="GO:0004462">
    <property type="term" value="F:lactoylglutathione lyase activity"/>
    <property type="evidence" value="ECO:0007669"/>
    <property type="project" value="UniProtKB-EC"/>
</dbReference>
<dbReference type="NCBIfam" id="TIGR00068">
    <property type="entry name" value="glyox_I"/>
    <property type="match status" value="1"/>
</dbReference>
<evidence type="ECO:0000256" key="8">
    <source>
        <dbReference type="ARBA" id="ARBA00030537"/>
    </source>
</evidence>
<organism evidence="16 17">
    <name type="scientific">Kiloniella litopenaei</name>
    <dbReference type="NCBI Taxonomy" id="1549748"/>
    <lineage>
        <taxon>Bacteria</taxon>
        <taxon>Pseudomonadati</taxon>
        <taxon>Pseudomonadota</taxon>
        <taxon>Alphaproteobacteria</taxon>
        <taxon>Rhodospirillales</taxon>
        <taxon>Kiloniellaceae</taxon>
        <taxon>Kiloniella</taxon>
    </lineage>
</organism>
<evidence type="ECO:0000256" key="3">
    <source>
        <dbReference type="ARBA" id="ARBA00010363"/>
    </source>
</evidence>
<dbReference type="RefSeq" id="WP_046502492.1">
    <property type="nucleotide sequence ID" value="NZ_LANI01000002.1"/>
</dbReference>
<dbReference type="PROSITE" id="PS00934">
    <property type="entry name" value="GLYOXALASE_I_1"/>
    <property type="match status" value="1"/>
</dbReference>
<keyword evidence="17" id="KW-1185">Reference proteome</keyword>
<dbReference type="InterPro" id="IPR029068">
    <property type="entry name" value="Glyas_Bleomycin-R_OHBP_Dase"/>
</dbReference>
<dbReference type="PROSITE" id="PS51819">
    <property type="entry name" value="VOC"/>
    <property type="match status" value="1"/>
</dbReference>
<evidence type="ECO:0000256" key="1">
    <source>
        <dbReference type="ARBA" id="ARBA00001967"/>
    </source>
</evidence>
<proteinExistence type="inferred from homology"/>
<evidence type="ECO:0000256" key="11">
    <source>
        <dbReference type="ARBA" id="ARBA00033298"/>
    </source>
</evidence>
<dbReference type="InterPro" id="IPR037523">
    <property type="entry name" value="VOC_core"/>
</dbReference>
<evidence type="ECO:0000313" key="16">
    <source>
        <dbReference type="EMBL" id="KKJ78199.1"/>
    </source>
</evidence>
<dbReference type="EMBL" id="LANI01000002">
    <property type="protein sequence ID" value="KKJ78199.1"/>
    <property type="molecule type" value="Genomic_DNA"/>
</dbReference>
<name>A0A0M2RCP8_9PROT</name>
<dbReference type="InterPro" id="IPR004361">
    <property type="entry name" value="Glyoxalase_1"/>
</dbReference>
<evidence type="ECO:0000256" key="9">
    <source>
        <dbReference type="ARBA" id="ARBA00030892"/>
    </source>
</evidence>
<dbReference type="PATRIC" id="fig|1549748.8.peg.1046"/>
<comment type="cofactor">
    <cofactor evidence="1">
        <name>Ni(2+)</name>
        <dbReference type="ChEBI" id="CHEBI:49786"/>
    </cofactor>
</comment>
<comment type="similarity">
    <text evidence="3">Belongs to the glyoxalase I family.</text>
</comment>
<dbReference type="EC" id="4.4.1.5" evidence="4"/>
<dbReference type="Pfam" id="PF00903">
    <property type="entry name" value="Glyoxalase"/>
    <property type="match status" value="1"/>
</dbReference>
<comment type="catalytic activity">
    <reaction evidence="12">
        <text>(R)-S-lactoylglutathione = methylglyoxal + glutathione</text>
        <dbReference type="Rhea" id="RHEA:19069"/>
        <dbReference type="ChEBI" id="CHEBI:17158"/>
        <dbReference type="ChEBI" id="CHEBI:57474"/>
        <dbReference type="ChEBI" id="CHEBI:57925"/>
        <dbReference type="EC" id="4.4.1.5"/>
    </reaction>
</comment>
<evidence type="ECO:0000256" key="14">
    <source>
        <dbReference type="PIRSR" id="PIRSR604361-3"/>
    </source>
</evidence>
<dbReference type="UniPathway" id="UPA00619">
    <property type="reaction ID" value="UER00675"/>
</dbReference>
<dbReference type="PANTHER" id="PTHR46036:SF5">
    <property type="entry name" value="LACTOYLGLUTATHIONE LYASE"/>
    <property type="match status" value="1"/>
</dbReference>
<comment type="caution">
    <text evidence="16">The sequence shown here is derived from an EMBL/GenBank/DDBJ whole genome shotgun (WGS) entry which is preliminary data.</text>
</comment>
<dbReference type="Gene3D" id="3.10.180.10">
    <property type="entry name" value="2,3-Dihydroxybiphenyl 1,2-Dioxygenase, domain 1"/>
    <property type="match status" value="1"/>
</dbReference>
<dbReference type="STRING" id="1549748.WH95_02350"/>
<feature type="binding site" evidence="14">
    <location>
        <position position="139"/>
    </location>
    <ligand>
        <name>Zn(2+)</name>
        <dbReference type="ChEBI" id="CHEBI:29105"/>
        <note>ligand shared between dimeric partners</note>
    </ligand>
</feature>